<proteinExistence type="predicted"/>
<organism evidence="1 2">
    <name type="scientific">Microthlaspi erraticum</name>
    <dbReference type="NCBI Taxonomy" id="1685480"/>
    <lineage>
        <taxon>Eukaryota</taxon>
        <taxon>Viridiplantae</taxon>
        <taxon>Streptophyta</taxon>
        <taxon>Embryophyta</taxon>
        <taxon>Tracheophyta</taxon>
        <taxon>Spermatophyta</taxon>
        <taxon>Magnoliopsida</taxon>
        <taxon>eudicotyledons</taxon>
        <taxon>Gunneridae</taxon>
        <taxon>Pentapetalae</taxon>
        <taxon>rosids</taxon>
        <taxon>malvids</taxon>
        <taxon>Brassicales</taxon>
        <taxon>Brassicaceae</taxon>
        <taxon>Coluteocarpeae</taxon>
        <taxon>Microthlaspi</taxon>
    </lineage>
</organism>
<gene>
    <name evidence="1" type="ORF">MERR_LOCUS2826</name>
</gene>
<reference evidence="1" key="1">
    <citation type="submission" date="2020-01" db="EMBL/GenBank/DDBJ databases">
        <authorList>
            <person name="Mishra B."/>
        </authorList>
    </citation>
    <scope>NUCLEOTIDE SEQUENCE [LARGE SCALE GENOMIC DNA]</scope>
</reference>
<accession>A0A6D2HIR8</accession>
<sequence>MGFPKFNLMIATKTYDDGKILRRRTHRLRTKYGWLAFVHYLWEIPVADPIEAPVVADPAHVADPIEALVVADPIEAPVVADPAHVADTIEAPVAADIVEEAAPIAAAIANAQEAPHVPVPIKGYEGNEVFYKKCELKEINLLLRERDLPIAAAIANSQEAAPHDINHQQKCELKEISLLLREREKQDAPIEAPVVADIVAADIVEEEAAPHVPVPRYERFVH</sequence>
<comment type="caution">
    <text evidence="1">The sequence shown here is derived from an EMBL/GenBank/DDBJ whole genome shotgun (WGS) entry which is preliminary data.</text>
</comment>
<name>A0A6D2HIR8_9BRAS</name>
<dbReference type="EMBL" id="CACVBM020000188">
    <property type="protein sequence ID" value="CAA7015591.1"/>
    <property type="molecule type" value="Genomic_DNA"/>
</dbReference>
<keyword evidence="2" id="KW-1185">Reference proteome</keyword>
<evidence type="ECO:0000313" key="2">
    <source>
        <dbReference type="Proteomes" id="UP000467841"/>
    </source>
</evidence>
<protein>
    <submittedName>
        <fullName evidence="1">Uncharacterized protein</fullName>
    </submittedName>
</protein>
<dbReference type="AlphaFoldDB" id="A0A6D2HIR8"/>
<dbReference type="Proteomes" id="UP000467841">
    <property type="component" value="Unassembled WGS sequence"/>
</dbReference>
<evidence type="ECO:0000313" key="1">
    <source>
        <dbReference type="EMBL" id="CAA7015591.1"/>
    </source>
</evidence>